<dbReference type="EMBL" id="QXGF01000693">
    <property type="protein sequence ID" value="KAE8936732.1"/>
    <property type="molecule type" value="Genomic_DNA"/>
</dbReference>
<dbReference type="EMBL" id="QXFZ01001355">
    <property type="protein sequence ID" value="KAE9092020.1"/>
    <property type="molecule type" value="Genomic_DNA"/>
</dbReference>
<feature type="region of interest" description="Disordered" evidence="1">
    <location>
        <begin position="25"/>
        <end position="184"/>
    </location>
</feature>
<evidence type="ECO:0000256" key="1">
    <source>
        <dbReference type="SAM" id="MobiDB-lite"/>
    </source>
</evidence>
<evidence type="ECO:0000313" key="4">
    <source>
        <dbReference type="EMBL" id="KAE9307731.1"/>
    </source>
</evidence>
<organism evidence="2 5">
    <name type="scientific">Phytophthora fragariae</name>
    <dbReference type="NCBI Taxonomy" id="53985"/>
    <lineage>
        <taxon>Eukaryota</taxon>
        <taxon>Sar</taxon>
        <taxon>Stramenopiles</taxon>
        <taxon>Oomycota</taxon>
        <taxon>Peronosporomycetes</taxon>
        <taxon>Peronosporales</taxon>
        <taxon>Peronosporaceae</taxon>
        <taxon>Phytophthora</taxon>
    </lineage>
</organism>
<dbReference type="Proteomes" id="UP000437068">
    <property type="component" value="Unassembled WGS sequence"/>
</dbReference>
<dbReference type="EMBL" id="QXGE01000611">
    <property type="protein sequence ID" value="KAE9307731.1"/>
    <property type="molecule type" value="Genomic_DNA"/>
</dbReference>
<evidence type="ECO:0000313" key="3">
    <source>
        <dbReference type="EMBL" id="KAE9092020.1"/>
    </source>
</evidence>
<name>A0A6A3ET93_9STRA</name>
<reference evidence="5 6" key="1">
    <citation type="submission" date="2018-08" db="EMBL/GenBank/DDBJ databases">
        <title>Genomic investigation of the strawberry pathogen Phytophthora fragariae indicates pathogenicity is determined by transcriptional variation in three key races.</title>
        <authorList>
            <person name="Adams T.M."/>
            <person name="Armitage A.D."/>
            <person name="Sobczyk M.K."/>
            <person name="Bates H.J."/>
            <person name="Dunwell J.M."/>
            <person name="Nellist C.F."/>
            <person name="Harrison R.J."/>
        </authorList>
    </citation>
    <scope>NUCLEOTIDE SEQUENCE [LARGE SCALE GENOMIC DNA]</scope>
    <source>
        <strain evidence="4 6">A4</strain>
        <strain evidence="3 7">NOV-71</strain>
        <strain evidence="2 5">NOV-9</strain>
    </source>
</reference>
<sequence length="203" mass="21739">ATDEIMVHLKHSSIHWRVRCVLDSSSEEENTPPNVASGSAASRDVNSCGGTVTKTHDDAASTGTATPPWLPQGTSKLGLPKGATNPPPSSPEAARCSHSPTTSSPVLLDAPPRSALLPVSVTTSLRTRRERRQPRREAAAPYTRPRPPTEQVERRGGSLPGRSSTAPVAGDVRRPSLPSAPDDVLALARWPYRVAHLREQYNP</sequence>
<gene>
    <name evidence="4" type="ORF">PF001_g11464</name>
    <name evidence="3" type="ORF">PF007_g18671</name>
    <name evidence="2" type="ORF">PF009_g13348</name>
</gene>
<feature type="non-terminal residue" evidence="2">
    <location>
        <position position="1"/>
    </location>
</feature>
<proteinExistence type="predicted"/>
<evidence type="ECO:0000313" key="6">
    <source>
        <dbReference type="Proteomes" id="UP000437068"/>
    </source>
</evidence>
<evidence type="ECO:0000313" key="7">
    <source>
        <dbReference type="Proteomes" id="UP000441208"/>
    </source>
</evidence>
<dbReference type="AlphaFoldDB" id="A0A6A3ET93"/>
<comment type="caution">
    <text evidence="2">The sequence shown here is derived from an EMBL/GenBank/DDBJ whole genome shotgun (WGS) entry which is preliminary data.</text>
</comment>
<evidence type="ECO:0000313" key="2">
    <source>
        <dbReference type="EMBL" id="KAE8936732.1"/>
    </source>
</evidence>
<accession>A0A6A3ET93</accession>
<evidence type="ECO:0000313" key="5">
    <source>
        <dbReference type="Proteomes" id="UP000429523"/>
    </source>
</evidence>
<protein>
    <submittedName>
        <fullName evidence="2">Uncharacterized protein</fullName>
    </submittedName>
</protein>
<dbReference type="Proteomes" id="UP000441208">
    <property type="component" value="Unassembled WGS sequence"/>
</dbReference>
<dbReference type="Proteomes" id="UP000429523">
    <property type="component" value="Unassembled WGS sequence"/>
</dbReference>
<feature type="compositionally biased region" description="Polar residues" evidence="1">
    <location>
        <begin position="31"/>
        <end position="53"/>
    </location>
</feature>